<proteinExistence type="predicted"/>
<gene>
    <name evidence="2" type="ORF">EMH_0039240</name>
</gene>
<dbReference type="GeneID" id="25378677"/>
<feature type="compositionally biased region" description="Low complexity" evidence="1">
    <location>
        <begin position="601"/>
        <end position="612"/>
    </location>
</feature>
<dbReference type="AlphaFoldDB" id="U6K3T2"/>
<feature type="compositionally biased region" description="Low complexity" evidence="1">
    <location>
        <begin position="750"/>
        <end position="770"/>
    </location>
</feature>
<feature type="region of interest" description="Disordered" evidence="1">
    <location>
        <begin position="405"/>
        <end position="436"/>
    </location>
</feature>
<evidence type="ECO:0000313" key="3">
    <source>
        <dbReference type="Proteomes" id="UP000030744"/>
    </source>
</evidence>
<feature type="region of interest" description="Disordered" evidence="1">
    <location>
        <begin position="464"/>
        <end position="501"/>
    </location>
</feature>
<organism evidence="2 3">
    <name type="scientific">Eimeria mitis</name>
    <dbReference type="NCBI Taxonomy" id="44415"/>
    <lineage>
        <taxon>Eukaryota</taxon>
        <taxon>Sar</taxon>
        <taxon>Alveolata</taxon>
        <taxon>Apicomplexa</taxon>
        <taxon>Conoidasida</taxon>
        <taxon>Coccidia</taxon>
        <taxon>Eucoccidiorida</taxon>
        <taxon>Eimeriorina</taxon>
        <taxon>Eimeriidae</taxon>
        <taxon>Eimeria</taxon>
    </lineage>
</organism>
<accession>U6K3T2</accession>
<feature type="compositionally biased region" description="Acidic residues" evidence="1">
    <location>
        <begin position="566"/>
        <end position="583"/>
    </location>
</feature>
<feature type="compositionally biased region" description="Basic and acidic residues" evidence="1">
    <location>
        <begin position="642"/>
        <end position="653"/>
    </location>
</feature>
<evidence type="ECO:0000256" key="1">
    <source>
        <dbReference type="SAM" id="MobiDB-lite"/>
    </source>
</evidence>
<feature type="compositionally biased region" description="Basic and acidic residues" evidence="1">
    <location>
        <begin position="410"/>
        <end position="422"/>
    </location>
</feature>
<sequence length="885" mass="97375">MTALVDERLTPAEANASLHSRSLQDKDALEIPRDVTISERRSWSTRSSRSKPIASSLPRVLIAATASLAAVYLVLRCFQGLAVSYRQNEANRGLAAAGHGAGGQCSGDDSGDDDLSGLFDKELEGETAEDWISEGEENIEFYEEETELREGRGFTAGWEDRNMPARAQRIFSHYLDRIEVMSRLCMGLLKLMPSELYQSLAYRMGKILATQLGILSLNPPSLENERARAGEALLTMLASAQYLHNRTQEGLRISRMIKSLSDLVAVIKEPRLDTMRISANHHQKRVTGVFSLVKAINGYLMGVTSVLRRPAIYPEETIPTEEIERQMRLLDTLFEMQRDRILGDPTTHWFLLVSQAKASQFLLFTRAMSRAAKDVKIAPIHAFEQALNKAVQDAGGVPYLPLIKQTQQESSRKQREQTKDSSRSSPAEDAAAVAARSSLRATAPVFQPRQSTLMSSSAPLTTWPKAAEGISPGPSLQSAFLSRTESGPKPSSTPYEDLGARPKYPASIPWSTHIPEEESEYLQRPPYPTDWDPQGYQRTREEFQGDADIFSRKQAIWTSSFQEEYTGGEEGWEFPTDHDEDSSGGEATATTPPLDAPESFQGQQGSQTWQAQRYTEEEEYLTGWQRVKSGPHSWRRQRRTRHSPDLVSEKVESVPELPRGDAPSEAGDASWEKAASTGFASPRLPSDPSEYGDVWTPLPRKETPSRPPAPPGFEHYYSSTAKKPAADAPLQAPREPEHHAAGRESWTLRTTATGTASSSGPLPSPGMLSGEAGRPPRSFLSPHSHPTGFTSGLFPPASPGVLSDASRGTAGLAGVQPHPSFGDSTGSPWTVPTEEAAGWHHRQPWSSGGQLPGSEEEEESAQVEEGIAEMWKNINIWDDESSDES</sequence>
<dbReference type="OrthoDB" id="348627at2759"/>
<name>U6K3T2_9EIME</name>
<feature type="region of interest" description="Disordered" evidence="1">
    <location>
        <begin position="563"/>
        <end position="867"/>
    </location>
</feature>
<dbReference type="RefSeq" id="XP_013354216.1">
    <property type="nucleotide sequence ID" value="XM_013498762.1"/>
</dbReference>
<reference evidence="2" key="1">
    <citation type="submission" date="2013-10" db="EMBL/GenBank/DDBJ databases">
        <title>Genomic analysis of the causative agents of coccidiosis in chickens.</title>
        <authorList>
            <person name="Reid A.J."/>
            <person name="Blake D."/>
            <person name="Billington K."/>
            <person name="Browne H."/>
            <person name="Dunn M."/>
            <person name="Hung S."/>
            <person name="Kawahara F."/>
            <person name="Miranda-Saavedra D."/>
            <person name="Mourier T."/>
            <person name="Nagra H."/>
            <person name="Otto T.D."/>
            <person name="Rawlings N."/>
            <person name="Sanchez A."/>
            <person name="Sanders M."/>
            <person name="Subramaniam C."/>
            <person name="Tay Y."/>
            <person name="Dear P."/>
            <person name="Doerig C."/>
            <person name="Gruber A."/>
            <person name="Parkinson J."/>
            <person name="Shirley M."/>
            <person name="Wan K.L."/>
            <person name="Berriman M."/>
            <person name="Tomley F."/>
            <person name="Pain A."/>
        </authorList>
    </citation>
    <scope>NUCLEOTIDE SEQUENCE [LARGE SCALE GENOMIC DNA]</scope>
    <source>
        <strain evidence="2">Houghton</strain>
    </source>
</reference>
<feature type="compositionally biased region" description="Low complexity" evidence="1">
    <location>
        <begin position="423"/>
        <end position="436"/>
    </location>
</feature>
<dbReference type="VEuPathDB" id="ToxoDB:EMH_0039240"/>
<reference evidence="2" key="2">
    <citation type="submission" date="2013-10" db="EMBL/GenBank/DDBJ databases">
        <authorList>
            <person name="Aslett M."/>
        </authorList>
    </citation>
    <scope>NUCLEOTIDE SEQUENCE [LARGE SCALE GENOMIC DNA]</scope>
    <source>
        <strain evidence="2">Houghton</strain>
    </source>
</reference>
<keyword evidence="3" id="KW-1185">Reference proteome</keyword>
<protein>
    <submittedName>
        <fullName evidence="2">Uncharacterized protein</fullName>
    </submittedName>
</protein>
<evidence type="ECO:0000313" key="2">
    <source>
        <dbReference type="EMBL" id="CDJ31651.1"/>
    </source>
</evidence>
<dbReference type="Proteomes" id="UP000030744">
    <property type="component" value="Unassembled WGS sequence"/>
</dbReference>
<dbReference type="EMBL" id="HG683465">
    <property type="protein sequence ID" value="CDJ31651.1"/>
    <property type="molecule type" value="Genomic_DNA"/>
</dbReference>
<feature type="compositionally biased region" description="Polar residues" evidence="1">
    <location>
        <begin position="474"/>
        <end position="494"/>
    </location>
</feature>